<sequence length="498" mass="54341">MKRILLLVIGFAPILTVLVWVSAQALASAAERQVTYRYISDALSPVATKYNAVQWLTPTVPLVRAYTSGDGDRIGQAMMDAWQALSVAQSSGRTDILTDAFSGVALERALLSVEDAQAHGGRMAVLSQTARPVFYHLDGSVFQAEVEMLVARYASDENGLIHHEVSRDTGVVTLMNETTGWRVFSYERRAAEPIAPSGAGWQTQVLNGVNYYPAESPWRDFWPTFDAKQIAIDFDRVRSLEANSVRVFLTREDFINPAESRDALANLATLLSLAEEAGLRVVPTLFDLRHDYGPGLWAADTDYLARVLPVLAASSAVEFVDLKNEPDLDFETHGRGKVEAWIRTMTDVSRTFAPDLALTVGWSAAEAATIAADTLDVVTYHDYAPLEGTQERLADVRRAVAGRDVLITEIGASSFEISASLPGSPQAQAEALSTRLTALEKADGVFVWALYDFPNVDGSVVGGSPWVQRLQAEFGLFTYDGTEKPAAEAVRRSFASEP</sequence>
<keyword evidence="2" id="KW-1185">Reference proteome</keyword>
<evidence type="ECO:0000313" key="2">
    <source>
        <dbReference type="Proteomes" id="UP000202922"/>
    </source>
</evidence>
<accession>A0A238JMW4</accession>
<dbReference type="AlphaFoldDB" id="A0A238JMW4"/>
<reference evidence="2" key="1">
    <citation type="submission" date="2017-05" db="EMBL/GenBank/DDBJ databases">
        <authorList>
            <person name="Rodrigo-Torres L."/>
            <person name="Arahal R. D."/>
            <person name="Lucena T."/>
        </authorList>
    </citation>
    <scope>NUCLEOTIDE SEQUENCE [LARGE SCALE GENOMIC DNA]</scope>
    <source>
        <strain evidence="2">CECT 8621</strain>
    </source>
</reference>
<name>A0A238JMW4_9RHOB</name>
<dbReference type="InterPro" id="IPR017853">
    <property type="entry name" value="GH"/>
</dbReference>
<evidence type="ECO:0000313" key="1">
    <source>
        <dbReference type="EMBL" id="SMX31106.1"/>
    </source>
</evidence>
<dbReference type="RefSeq" id="WP_093965552.1">
    <property type="nucleotide sequence ID" value="NZ_FXYE01000001.1"/>
</dbReference>
<gene>
    <name evidence="1" type="ORF">COL8621_00280</name>
</gene>
<dbReference type="OrthoDB" id="9801493at2"/>
<dbReference type="Proteomes" id="UP000202922">
    <property type="component" value="Unassembled WGS sequence"/>
</dbReference>
<organism evidence="1 2">
    <name type="scientific">Actibacterium lipolyticum</name>
    <dbReference type="NCBI Taxonomy" id="1524263"/>
    <lineage>
        <taxon>Bacteria</taxon>
        <taxon>Pseudomonadati</taxon>
        <taxon>Pseudomonadota</taxon>
        <taxon>Alphaproteobacteria</taxon>
        <taxon>Rhodobacterales</taxon>
        <taxon>Roseobacteraceae</taxon>
        <taxon>Actibacterium</taxon>
    </lineage>
</organism>
<dbReference type="EMBL" id="FXYE01000001">
    <property type="protein sequence ID" value="SMX31106.1"/>
    <property type="molecule type" value="Genomic_DNA"/>
</dbReference>
<proteinExistence type="predicted"/>
<dbReference type="Gene3D" id="3.20.20.80">
    <property type="entry name" value="Glycosidases"/>
    <property type="match status" value="1"/>
</dbReference>
<protein>
    <submittedName>
        <fullName evidence="1">Sugar-binding cellulase-like protein</fullName>
    </submittedName>
</protein>
<dbReference type="SUPFAM" id="SSF51445">
    <property type="entry name" value="(Trans)glycosidases"/>
    <property type="match status" value="1"/>
</dbReference>